<accession>A0A6P6S7W2</accession>
<dbReference type="OrthoDB" id="1917265at2759"/>
<feature type="compositionally biased region" description="Basic and acidic residues" evidence="1">
    <location>
        <begin position="84"/>
        <end position="98"/>
    </location>
</feature>
<gene>
    <name evidence="3" type="primary">LOC113688300</name>
</gene>
<dbReference type="PANTHER" id="PTHR35318">
    <property type="entry name" value="BNAA10G08410D PROTEIN"/>
    <property type="match status" value="1"/>
</dbReference>
<evidence type="ECO:0000313" key="3">
    <source>
        <dbReference type="RefSeq" id="XP_027061899.2"/>
    </source>
</evidence>
<sequence>MRFLSELGSCCGVPVVAPAAETTPADLTSRKLEEVVGGGLGQGGNSSHAAVMAPAGSLRKVKSPSRHWEPSLHMISEDSVLVSDKGRTSRVGSDDQKSSAKVKANSRCKAAKPTYHGEDYWKSSSLWAIPAFAPSPF</sequence>
<proteinExistence type="predicted"/>
<reference evidence="3" key="2">
    <citation type="submission" date="2025-08" db="UniProtKB">
        <authorList>
            <consortium name="RefSeq"/>
        </authorList>
    </citation>
    <scope>IDENTIFICATION</scope>
    <source>
        <tissue evidence="3">Leaves</tissue>
    </source>
</reference>
<dbReference type="Proteomes" id="UP001652660">
    <property type="component" value="Chromosome 5e"/>
</dbReference>
<evidence type="ECO:0000313" key="2">
    <source>
        <dbReference type="Proteomes" id="UP001652660"/>
    </source>
</evidence>
<dbReference type="PANTHER" id="PTHR35318:SF2">
    <property type="entry name" value="OS08G0138900 PROTEIN"/>
    <property type="match status" value="1"/>
</dbReference>
<dbReference type="AlphaFoldDB" id="A0A6P6S7W2"/>
<feature type="region of interest" description="Disordered" evidence="1">
    <location>
        <begin position="79"/>
        <end position="105"/>
    </location>
</feature>
<evidence type="ECO:0000256" key="1">
    <source>
        <dbReference type="SAM" id="MobiDB-lite"/>
    </source>
</evidence>
<dbReference type="GeneID" id="113688300"/>
<protein>
    <submittedName>
        <fullName evidence="3">Uncharacterized protein</fullName>
    </submittedName>
</protein>
<dbReference type="RefSeq" id="XP_027061899.2">
    <property type="nucleotide sequence ID" value="XM_027206098.2"/>
</dbReference>
<organism evidence="2 3">
    <name type="scientific">Coffea arabica</name>
    <name type="common">Arabian coffee</name>
    <dbReference type="NCBI Taxonomy" id="13443"/>
    <lineage>
        <taxon>Eukaryota</taxon>
        <taxon>Viridiplantae</taxon>
        <taxon>Streptophyta</taxon>
        <taxon>Embryophyta</taxon>
        <taxon>Tracheophyta</taxon>
        <taxon>Spermatophyta</taxon>
        <taxon>Magnoliopsida</taxon>
        <taxon>eudicotyledons</taxon>
        <taxon>Gunneridae</taxon>
        <taxon>Pentapetalae</taxon>
        <taxon>asterids</taxon>
        <taxon>lamiids</taxon>
        <taxon>Gentianales</taxon>
        <taxon>Rubiaceae</taxon>
        <taxon>Ixoroideae</taxon>
        <taxon>Gardenieae complex</taxon>
        <taxon>Bertiereae - Coffeeae clade</taxon>
        <taxon>Coffeeae</taxon>
        <taxon>Coffea</taxon>
    </lineage>
</organism>
<reference evidence="2" key="1">
    <citation type="journal article" date="2025" name="Foods">
        <title>Unveiling the Microbial Signatures of Arabica Coffee Cherries: Insights into Ripeness Specific Diversity, Functional Traits, and Implications for Quality and Safety.</title>
        <authorList>
            <consortium name="RefSeq"/>
            <person name="Tenea G.N."/>
            <person name="Cifuentes V."/>
            <person name="Reyes P."/>
            <person name="Cevallos-Vallejos M."/>
        </authorList>
    </citation>
    <scope>NUCLEOTIDE SEQUENCE [LARGE SCALE GENOMIC DNA]</scope>
</reference>
<keyword evidence="2" id="KW-1185">Reference proteome</keyword>
<name>A0A6P6S7W2_COFAR</name>